<protein>
    <submittedName>
        <fullName evidence="2">Uncharacterized protein</fullName>
    </submittedName>
</protein>
<organism evidence="2 3">
    <name type="scientific">Effrenium voratum</name>
    <dbReference type="NCBI Taxonomy" id="2562239"/>
    <lineage>
        <taxon>Eukaryota</taxon>
        <taxon>Sar</taxon>
        <taxon>Alveolata</taxon>
        <taxon>Dinophyceae</taxon>
        <taxon>Suessiales</taxon>
        <taxon>Symbiodiniaceae</taxon>
        <taxon>Effrenium</taxon>
    </lineage>
</organism>
<accession>A0AA36JHQ1</accession>
<feature type="compositionally biased region" description="Basic and acidic residues" evidence="1">
    <location>
        <begin position="48"/>
        <end position="57"/>
    </location>
</feature>
<dbReference type="Proteomes" id="UP001178507">
    <property type="component" value="Unassembled WGS sequence"/>
</dbReference>
<name>A0AA36JHQ1_9DINO</name>
<feature type="region of interest" description="Disordered" evidence="1">
    <location>
        <begin position="42"/>
        <end position="98"/>
    </location>
</feature>
<feature type="compositionally biased region" description="Basic and acidic residues" evidence="1">
    <location>
        <begin position="72"/>
        <end position="81"/>
    </location>
</feature>
<sequence length="98" mass="11150">MYLPAHRDVRDLRESARGACDLKGAAQDAINTVEWQHLMMAQEQAMANEKDPLDSPRRPSPLKRKRNLSPLKRREPRREEGDGPSGRAQFDTFLVPAV</sequence>
<proteinExistence type="predicted"/>
<reference evidence="2" key="1">
    <citation type="submission" date="2023-08" db="EMBL/GenBank/DDBJ databases">
        <authorList>
            <person name="Chen Y."/>
            <person name="Shah S."/>
            <person name="Dougan E. K."/>
            <person name="Thang M."/>
            <person name="Chan C."/>
        </authorList>
    </citation>
    <scope>NUCLEOTIDE SEQUENCE</scope>
</reference>
<comment type="caution">
    <text evidence="2">The sequence shown here is derived from an EMBL/GenBank/DDBJ whole genome shotgun (WGS) entry which is preliminary data.</text>
</comment>
<gene>
    <name evidence="2" type="ORF">EVOR1521_LOCUS27804</name>
</gene>
<dbReference type="AlphaFoldDB" id="A0AA36JHQ1"/>
<keyword evidence="3" id="KW-1185">Reference proteome</keyword>
<evidence type="ECO:0000256" key="1">
    <source>
        <dbReference type="SAM" id="MobiDB-lite"/>
    </source>
</evidence>
<evidence type="ECO:0000313" key="2">
    <source>
        <dbReference type="EMBL" id="CAJ1405645.1"/>
    </source>
</evidence>
<evidence type="ECO:0000313" key="3">
    <source>
        <dbReference type="Proteomes" id="UP001178507"/>
    </source>
</evidence>
<dbReference type="EMBL" id="CAUJNA010003594">
    <property type="protein sequence ID" value="CAJ1405645.1"/>
    <property type="molecule type" value="Genomic_DNA"/>
</dbReference>